<reference evidence="1" key="1">
    <citation type="submission" date="2018-01" db="EMBL/GenBank/DDBJ databases">
        <title>Genomic characterization of Leptospira inadai serogroup Lyme isolated from captured rat in Brazil and comparative analysis with human reference strain.</title>
        <authorList>
            <person name="Moreno L.Z."/>
            <person name="Loureiro A.P."/>
            <person name="Miraglia F."/>
            <person name="Kremer F.S."/>
            <person name="Eslabao M.R."/>
            <person name="Dellagostin O.A."/>
            <person name="Lilenbaum W."/>
            <person name="Moreno A.M."/>
        </authorList>
    </citation>
    <scope>NUCLEOTIDE SEQUENCE [LARGE SCALE GENOMIC DNA]</scope>
    <source>
        <strain evidence="1">M34/99</strain>
    </source>
</reference>
<evidence type="ECO:0000313" key="2">
    <source>
        <dbReference type="Proteomes" id="UP000094669"/>
    </source>
</evidence>
<comment type="caution">
    <text evidence="1">The sequence shown here is derived from an EMBL/GenBank/DDBJ whole genome shotgun (WGS) entry which is preliminary data.</text>
</comment>
<dbReference type="EMBL" id="MCRM02000052">
    <property type="protein sequence ID" value="PNV71225.1"/>
    <property type="molecule type" value="Genomic_DNA"/>
</dbReference>
<dbReference type="Proteomes" id="UP000094669">
    <property type="component" value="Unassembled WGS sequence"/>
</dbReference>
<evidence type="ECO:0000313" key="1">
    <source>
        <dbReference type="EMBL" id="PNV71225.1"/>
    </source>
</evidence>
<gene>
    <name evidence="1" type="ORF">BES34_021675</name>
</gene>
<keyword evidence="2" id="KW-1185">Reference proteome</keyword>
<proteinExistence type="predicted"/>
<name>A0ABX4YCJ4_9LEPT</name>
<organism evidence="1 2">
    <name type="scientific">Leptospira inadai serovar Lyme</name>
    <dbReference type="NCBI Taxonomy" id="293084"/>
    <lineage>
        <taxon>Bacteria</taxon>
        <taxon>Pseudomonadati</taxon>
        <taxon>Spirochaetota</taxon>
        <taxon>Spirochaetia</taxon>
        <taxon>Leptospirales</taxon>
        <taxon>Leptospiraceae</taxon>
        <taxon>Leptospira</taxon>
    </lineage>
</organism>
<sequence>MLIRCKIYSLWDMNGFVLKLRDSLWRSLAFLALCVLSFASRGILAVDLNELVYSSEDLKLPYWEVLESEQITKAAFPLPEFKLKSRSFDSPPEMSFLAEWEPLEKDLGMEALDAIRFLHSHLKDPGRGSGSSQSGKKEPKQATSPIGALFWSASSSQTSSFFGSKGVLFAFSQASQNLRSLLTVSSLLAFYFARSFQEFLRYLSLRTHSPPIFSRNLF</sequence>
<protein>
    <submittedName>
        <fullName evidence="1">Uncharacterized protein</fullName>
    </submittedName>
</protein>
<accession>A0ABX4YCJ4</accession>